<feature type="region of interest" description="Disordered" evidence="1">
    <location>
        <begin position="435"/>
        <end position="463"/>
    </location>
</feature>
<dbReference type="EMBL" id="GL385405">
    <property type="protein sequence ID" value="EJT69205.1"/>
    <property type="molecule type" value="Genomic_DNA"/>
</dbReference>
<organism evidence="2">
    <name type="scientific">Gaeumannomyces tritici (strain R3-111a-1)</name>
    <name type="common">Wheat and barley take-all root rot fungus</name>
    <name type="synonym">Gaeumannomyces graminis var. tritici</name>
    <dbReference type="NCBI Taxonomy" id="644352"/>
    <lineage>
        <taxon>Eukaryota</taxon>
        <taxon>Fungi</taxon>
        <taxon>Dikarya</taxon>
        <taxon>Ascomycota</taxon>
        <taxon>Pezizomycotina</taxon>
        <taxon>Sordariomycetes</taxon>
        <taxon>Sordariomycetidae</taxon>
        <taxon>Magnaporthales</taxon>
        <taxon>Magnaporthaceae</taxon>
        <taxon>Gaeumannomyces</taxon>
    </lineage>
</organism>
<dbReference type="Proteomes" id="UP000006039">
    <property type="component" value="Unassembled WGS sequence"/>
</dbReference>
<dbReference type="OrthoDB" id="10441495at2759"/>
<reference evidence="3" key="5">
    <citation type="submission" date="2018-04" db="UniProtKB">
        <authorList>
            <consortium name="EnsemblFungi"/>
        </authorList>
    </citation>
    <scope>IDENTIFICATION</scope>
    <source>
        <strain evidence="3">R3-111a-1</strain>
    </source>
</reference>
<gene>
    <name evidence="3" type="primary">20353772</name>
    <name evidence="2" type="ORF">GGTG_13314</name>
</gene>
<evidence type="ECO:0000313" key="3">
    <source>
        <dbReference type="EnsemblFungi" id="EJT69205"/>
    </source>
</evidence>
<dbReference type="eggNOG" id="ENOG502RNBT">
    <property type="taxonomic scope" value="Eukaryota"/>
</dbReference>
<dbReference type="VEuPathDB" id="FungiDB:GGTG_13314"/>
<feature type="region of interest" description="Disordered" evidence="1">
    <location>
        <begin position="185"/>
        <end position="266"/>
    </location>
</feature>
<feature type="compositionally biased region" description="Basic and acidic residues" evidence="1">
    <location>
        <begin position="1"/>
        <end position="19"/>
    </location>
</feature>
<accession>J3PII6</accession>
<reference evidence="2" key="2">
    <citation type="submission" date="2010-07" db="EMBL/GenBank/DDBJ databases">
        <authorList>
            <consortium name="The Broad Institute Genome Sequencing Platform"/>
            <consortium name="Broad Institute Genome Sequencing Center for Infectious Disease"/>
            <person name="Ma L.-J."/>
            <person name="Dead R."/>
            <person name="Young S."/>
            <person name="Zeng Q."/>
            <person name="Koehrsen M."/>
            <person name="Alvarado L."/>
            <person name="Berlin A."/>
            <person name="Chapman S.B."/>
            <person name="Chen Z."/>
            <person name="Freedman E."/>
            <person name="Gellesch M."/>
            <person name="Goldberg J."/>
            <person name="Griggs A."/>
            <person name="Gujja S."/>
            <person name="Heilman E.R."/>
            <person name="Heiman D."/>
            <person name="Hepburn T."/>
            <person name="Howarth C."/>
            <person name="Jen D."/>
            <person name="Larson L."/>
            <person name="Mehta T."/>
            <person name="Neiman D."/>
            <person name="Pearson M."/>
            <person name="Roberts A."/>
            <person name="Saif S."/>
            <person name="Shea T."/>
            <person name="Shenoy N."/>
            <person name="Sisk P."/>
            <person name="Stolte C."/>
            <person name="Sykes S."/>
            <person name="Walk T."/>
            <person name="White J."/>
            <person name="Yandava C."/>
            <person name="Haas B."/>
            <person name="Nusbaum C."/>
            <person name="Birren B."/>
        </authorList>
    </citation>
    <scope>NUCLEOTIDE SEQUENCE</scope>
    <source>
        <strain evidence="2">R3-111a-1</strain>
    </source>
</reference>
<reference evidence="3" key="4">
    <citation type="journal article" date="2015" name="G3 (Bethesda)">
        <title>Genome sequences of three phytopathogenic species of the Magnaporthaceae family of fungi.</title>
        <authorList>
            <person name="Okagaki L.H."/>
            <person name="Nunes C.C."/>
            <person name="Sailsbery J."/>
            <person name="Clay B."/>
            <person name="Brown D."/>
            <person name="John T."/>
            <person name="Oh Y."/>
            <person name="Young N."/>
            <person name="Fitzgerald M."/>
            <person name="Haas B.J."/>
            <person name="Zeng Q."/>
            <person name="Young S."/>
            <person name="Adiconis X."/>
            <person name="Fan L."/>
            <person name="Levin J.Z."/>
            <person name="Mitchell T.K."/>
            <person name="Okubara P.A."/>
            <person name="Farman M.L."/>
            <person name="Kohn L.M."/>
            <person name="Birren B."/>
            <person name="Ma L.-J."/>
            <person name="Dean R.A."/>
        </authorList>
    </citation>
    <scope>NUCLEOTIDE SEQUENCE</scope>
    <source>
        <strain evidence="3">R3-111a-1</strain>
    </source>
</reference>
<dbReference type="GeneID" id="20353772"/>
<reference evidence="2" key="3">
    <citation type="submission" date="2010-09" db="EMBL/GenBank/DDBJ databases">
        <title>Annotation of Gaeumannomyces graminis var. tritici R3-111a-1.</title>
        <authorList>
            <consortium name="The Broad Institute Genome Sequencing Platform"/>
            <person name="Ma L.-J."/>
            <person name="Dead R."/>
            <person name="Young S.K."/>
            <person name="Zeng Q."/>
            <person name="Gargeya S."/>
            <person name="Fitzgerald M."/>
            <person name="Haas B."/>
            <person name="Abouelleil A."/>
            <person name="Alvarado L."/>
            <person name="Arachchi H.M."/>
            <person name="Berlin A."/>
            <person name="Brown A."/>
            <person name="Chapman S.B."/>
            <person name="Chen Z."/>
            <person name="Dunbar C."/>
            <person name="Freedman E."/>
            <person name="Gearin G."/>
            <person name="Gellesch M."/>
            <person name="Goldberg J."/>
            <person name="Griggs A."/>
            <person name="Gujja S."/>
            <person name="Heiman D."/>
            <person name="Howarth C."/>
            <person name="Larson L."/>
            <person name="Lui A."/>
            <person name="MacDonald P.J.P."/>
            <person name="Mehta T."/>
            <person name="Montmayeur A."/>
            <person name="Murphy C."/>
            <person name="Neiman D."/>
            <person name="Pearson M."/>
            <person name="Priest M."/>
            <person name="Roberts A."/>
            <person name="Saif S."/>
            <person name="Shea T."/>
            <person name="Shenoy N."/>
            <person name="Sisk P."/>
            <person name="Stolte C."/>
            <person name="Sykes S."/>
            <person name="Yandava C."/>
            <person name="Wortman J."/>
            <person name="Nusbaum C."/>
            <person name="Birren B."/>
        </authorList>
    </citation>
    <scope>NUCLEOTIDE SEQUENCE</scope>
    <source>
        <strain evidence="2">R3-111a-1</strain>
    </source>
</reference>
<sequence>MHTKIEKAAANARRREAEAKAAASEASRLAAEAERLEAEAEKARDEKRKAEEEAEAYLRAILDSATLPKTISRRNWSNEAKAIANHWDQHGFALGLSFSALICLCQCLPGTDWNIWFENHQESLKAESRKLNQRFPFDWKVWKWFRDAAGPTEIKACVLGLAYEIFADDLPGLIKSLHALHLQQSHDSAATPRHATPTNPLKRKHSESESGLTHSGSSGTVAGSCVGSTPTLLEPKPSPHPTENFDPDRHSDAGRQRQDLPNAAPSPSAYQAFAAHAPSPHALRAQPKHSGTGHNASHTPDVPGYNPGRPFPHPDSHPEPRSAPGSSNANLGQGSGADTPIQQPSSAPAPPSHPAQSTVHDVPPVLPGTDNAPHTSYNPGFPSGLAYSANAVSPGHNFDAGTERLQSQNWAATASSYHQAPPSPMQIASLLTKDGPLGEALPQTPLYKGGPSDQTPQGANPRPAKFYEIDQNLVDRTTHVSILAGTATFRLVIPEVDKPFLTVTVFIHESYRDYILNQPTTREMPQ</sequence>
<feature type="region of interest" description="Disordered" evidence="1">
    <location>
        <begin position="282"/>
        <end position="379"/>
    </location>
</feature>
<dbReference type="RefSeq" id="XP_009229484.1">
    <property type="nucleotide sequence ID" value="XM_009231220.1"/>
</dbReference>
<proteinExistence type="predicted"/>
<dbReference type="AlphaFoldDB" id="J3PII6"/>
<reference evidence="4" key="1">
    <citation type="submission" date="2010-07" db="EMBL/GenBank/DDBJ databases">
        <title>The genome sequence of Gaeumannomyces graminis var. tritici strain R3-111a-1.</title>
        <authorList>
            <consortium name="The Broad Institute Genome Sequencing Platform"/>
            <person name="Ma L.-J."/>
            <person name="Dead R."/>
            <person name="Young S."/>
            <person name="Zeng Q."/>
            <person name="Koehrsen M."/>
            <person name="Alvarado L."/>
            <person name="Berlin A."/>
            <person name="Chapman S.B."/>
            <person name="Chen Z."/>
            <person name="Freedman E."/>
            <person name="Gellesch M."/>
            <person name="Goldberg J."/>
            <person name="Griggs A."/>
            <person name="Gujja S."/>
            <person name="Heilman E.R."/>
            <person name="Heiman D."/>
            <person name="Hepburn T."/>
            <person name="Howarth C."/>
            <person name="Jen D."/>
            <person name="Larson L."/>
            <person name="Mehta T."/>
            <person name="Neiman D."/>
            <person name="Pearson M."/>
            <person name="Roberts A."/>
            <person name="Saif S."/>
            <person name="Shea T."/>
            <person name="Shenoy N."/>
            <person name="Sisk P."/>
            <person name="Stolte C."/>
            <person name="Sykes S."/>
            <person name="Walk T."/>
            <person name="White J."/>
            <person name="Yandava C."/>
            <person name="Haas B."/>
            <person name="Nusbaum C."/>
            <person name="Birren B."/>
        </authorList>
    </citation>
    <scope>NUCLEOTIDE SEQUENCE [LARGE SCALE GENOMIC DNA]</scope>
    <source>
        <strain evidence="4">R3-111a-1</strain>
    </source>
</reference>
<dbReference type="HOGENOM" id="CLU_545182_0_0_1"/>
<evidence type="ECO:0000256" key="1">
    <source>
        <dbReference type="SAM" id="MobiDB-lite"/>
    </source>
</evidence>
<evidence type="ECO:0000313" key="4">
    <source>
        <dbReference type="Proteomes" id="UP000006039"/>
    </source>
</evidence>
<name>J3PII6_GAET3</name>
<keyword evidence="4" id="KW-1185">Reference proteome</keyword>
<dbReference type="EnsemblFungi" id="EJT69205">
    <property type="protein sequence ID" value="EJT69205"/>
    <property type="gene ID" value="GGTG_13314"/>
</dbReference>
<protein>
    <submittedName>
        <fullName evidence="2 3">Uncharacterized protein</fullName>
    </submittedName>
</protein>
<feature type="compositionally biased region" description="Basic and acidic residues" evidence="1">
    <location>
        <begin position="246"/>
        <end position="258"/>
    </location>
</feature>
<feature type="compositionally biased region" description="Polar residues" evidence="1">
    <location>
        <begin position="209"/>
        <end position="231"/>
    </location>
</feature>
<feature type="region of interest" description="Disordered" evidence="1">
    <location>
        <begin position="1"/>
        <end position="26"/>
    </location>
</feature>
<evidence type="ECO:0000313" key="2">
    <source>
        <dbReference type="EMBL" id="EJT69205.1"/>
    </source>
</evidence>